<reference evidence="2 3" key="1">
    <citation type="submission" date="2017-02" db="EMBL/GenBank/DDBJ databases">
        <title>Chromobacterium haemolyticum H5244.</title>
        <authorList>
            <person name="Gulvik C.A."/>
        </authorList>
    </citation>
    <scope>NUCLEOTIDE SEQUENCE [LARGE SCALE GENOMIC DNA]</scope>
    <source>
        <strain evidence="2 3">H5244</strain>
    </source>
</reference>
<dbReference type="Proteomes" id="UP000192721">
    <property type="component" value="Unassembled WGS sequence"/>
</dbReference>
<feature type="coiled-coil region" evidence="1">
    <location>
        <begin position="19"/>
        <end position="53"/>
    </location>
</feature>
<proteinExistence type="predicted"/>
<organism evidence="2 3">
    <name type="scientific">Chromobacterium haemolyticum</name>
    <dbReference type="NCBI Taxonomy" id="394935"/>
    <lineage>
        <taxon>Bacteria</taxon>
        <taxon>Pseudomonadati</taxon>
        <taxon>Pseudomonadota</taxon>
        <taxon>Betaproteobacteria</taxon>
        <taxon>Neisseriales</taxon>
        <taxon>Chromobacteriaceae</taxon>
        <taxon>Chromobacterium</taxon>
    </lineage>
</organism>
<sequence length="145" mass="16729">MAGFTYRLEPLLGFRQSSLQLTRQALSAAEGRLDAARQNLRRAEEDVLVCEQALGVLAGNPPMYLSALSFLREQRLCCRALSKAVAEAEQDCEQAWAVLQHARMELRQVEKHKERHRLAAREREQRKVFREQDEAWLQRRRQGGA</sequence>
<evidence type="ECO:0000313" key="2">
    <source>
        <dbReference type="EMBL" id="OQS40697.1"/>
    </source>
</evidence>
<evidence type="ECO:0008006" key="4">
    <source>
        <dbReference type="Google" id="ProtNLM"/>
    </source>
</evidence>
<dbReference type="RefSeq" id="WP_081555371.1">
    <property type="nucleotide sequence ID" value="NZ_MUKV01000010.1"/>
</dbReference>
<evidence type="ECO:0000256" key="1">
    <source>
        <dbReference type="SAM" id="Coils"/>
    </source>
</evidence>
<dbReference type="AlphaFoldDB" id="A0A1W0D0Z6"/>
<protein>
    <recommendedName>
        <fullName evidence="4">Flagellar FliJ protein</fullName>
    </recommendedName>
</protein>
<dbReference type="InterPro" id="IPR053716">
    <property type="entry name" value="Flag_assembly_chemotaxis_eff"/>
</dbReference>
<dbReference type="Gene3D" id="1.10.287.1700">
    <property type="match status" value="1"/>
</dbReference>
<gene>
    <name evidence="2" type="ORF">B0T45_09895</name>
</gene>
<dbReference type="EMBL" id="MUKV01000010">
    <property type="protein sequence ID" value="OQS40697.1"/>
    <property type="molecule type" value="Genomic_DNA"/>
</dbReference>
<name>A0A1W0D0Z6_9NEIS</name>
<accession>A0A1W0D0Z6</accession>
<keyword evidence="1" id="KW-0175">Coiled coil</keyword>
<comment type="caution">
    <text evidence="2">The sequence shown here is derived from an EMBL/GenBank/DDBJ whole genome shotgun (WGS) entry which is preliminary data.</text>
</comment>
<evidence type="ECO:0000313" key="3">
    <source>
        <dbReference type="Proteomes" id="UP000192721"/>
    </source>
</evidence>